<sequence length="136" mass="15601">MLACKYEPSHLHTHTPLQISPQILYETPHETLHHPNAQAHLHHHLLLPNCVGFLPNLLPRVPIENSRGMFLDLIMFGNDDNRMRLIYTRVSKGNRCLKRRIETTPLHLARTLIDSSTTTSAGIKHISIVNWSFISM</sequence>
<dbReference type="Proteomes" id="UP000215914">
    <property type="component" value="Chromosome 5"/>
</dbReference>
<name>A0A251UMF9_HELAN</name>
<organism evidence="1 2">
    <name type="scientific">Helianthus annuus</name>
    <name type="common">Common sunflower</name>
    <dbReference type="NCBI Taxonomy" id="4232"/>
    <lineage>
        <taxon>Eukaryota</taxon>
        <taxon>Viridiplantae</taxon>
        <taxon>Streptophyta</taxon>
        <taxon>Embryophyta</taxon>
        <taxon>Tracheophyta</taxon>
        <taxon>Spermatophyta</taxon>
        <taxon>Magnoliopsida</taxon>
        <taxon>eudicotyledons</taxon>
        <taxon>Gunneridae</taxon>
        <taxon>Pentapetalae</taxon>
        <taxon>asterids</taxon>
        <taxon>campanulids</taxon>
        <taxon>Asterales</taxon>
        <taxon>Asteraceae</taxon>
        <taxon>Asteroideae</taxon>
        <taxon>Heliantheae alliance</taxon>
        <taxon>Heliantheae</taxon>
        <taxon>Helianthus</taxon>
    </lineage>
</organism>
<proteinExistence type="predicted"/>
<evidence type="ECO:0000313" key="1">
    <source>
        <dbReference type="EMBL" id="OTG24538.1"/>
    </source>
</evidence>
<evidence type="ECO:0000313" key="2">
    <source>
        <dbReference type="Proteomes" id="UP000215914"/>
    </source>
</evidence>
<dbReference type="InParanoid" id="A0A251UMF9"/>
<reference evidence="1" key="1">
    <citation type="submission" date="2017-02" db="EMBL/GenBank/DDBJ databases">
        <title>Sunflower complete genome.</title>
        <authorList>
            <person name="Langlade N."/>
            <person name="Munos S."/>
        </authorList>
    </citation>
    <scope>NUCLEOTIDE SEQUENCE [LARGE SCALE GENOMIC DNA]</scope>
    <source>
        <tissue evidence="1">Leaves</tissue>
    </source>
</reference>
<dbReference type="AlphaFoldDB" id="A0A251UMF9"/>
<protein>
    <submittedName>
        <fullName evidence="1">Uncharacterized protein</fullName>
    </submittedName>
</protein>
<keyword evidence="2" id="KW-1185">Reference proteome</keyword>
<dbReference type="EMBL" id="CM007894">
    <property type="protein sequence ID" value="OTG24538.1"/>
    <property type="molecule type" value="Genomic_DNA"/>
</dbReference>
<gene>
    <name evidence="1" type="ORF">HannXRQ_Chr05g0137841</name>
</gene>
<accession>A0A251UMF9</accession>